<evidence type="ECO:0008006" key="3">
    <source>
        <dbReference type="Google" id="ProtNLM"/>
    </source>
</evidence>
<dbReference type="EMBL" id="JAATJH010000001">
    <property type="protein sequence ID" value="NJC24531.1"/>
    <property type="molecule type" value="Genomic_DNA"/>
</dbReference>
<proteinExistence type="predicted"/>
<sequence length="148" mass="17110">MSFRHLIISTVSLVALCVLTACSVPVNYYLRNPQNYPVKVTISTYERLGDTTHYRVLEGKITGNITYNAYQEMPTEATQYLLDGKEYTFSARPGYTYFLQAGSNFAMRGVRRIMVGERDGPTELLDERNSLFKQRVYGKRYVMSYEIR</sequence>
<dbReference type="RefSeq" id="WP_168035355.1">
    <property type="nucleotide sequence ID" value="NZ_JAATJH010000001.1"/>
</dbReference>
<evidence type="ECO:0000313" key="2">
    <source>
        <dbReference type="Proteomes" id="UP000770785"/>
    </source>
</evidence>
<comment type="caution">
    <text evidence="1">The sequence shown here is derived from an EMBL/GenBank/DDBJ whole genome shotgun (WGS) entry which is preliminary data.</text>
</comment>
<keyword evidence="2" id="KW-1185">Reference proteome</keyword>
<name>A0ABX0X6A9_9BACT</name>
<dbReference type="PROSITE" id="PS51257">
    <property type="entry name" value="PROKAR_LIPOPROTEIN"/>
    <property type="match status" value="1"/>
</dbReference>
<protein>
    <recommendedName>
        <fullName evidence="3">Lipoprotein</fullName>
    </recommendedName>
</protein>
<accession>A0ABX0X6A9</accession>
<gene>
    <name evidence="1" type="ORF">GGR27_000012</name>
</gene>
<evidence type="ECO:0000313" key="1">
    <source>
        <dbReference type="EMBL" id="NJC24531.1"/>
    </source>
</evidence>
<dbReference type="Proteomes" id="UP000770785">
    <property type="component" value="Unassembled WGS sequence"/>
</dbReference>
<organism evidence="1 2">
    <name type="scientific">Neolewinella antarctica</name>
    <dbReference type="NCBI Taxonomy" id="442734"/>
    <lineage>
        <taxon>Bacteria</taxon>
        <taxon>Pseudomonadati</taxon>
        <taxon>Bacteroidota</taxon>
        <taxon>Saprospiria</taxon>
        <taxon>Saprospirales</taxon>
        <taxon>Lewinellaceae</taxon>
        <taxon>Neolewinella</taxon>
    </lineage>
</organism>
<reference evidence="1 2" key="1">
    <citation type="submission" date="2020-03" db="EMBL/GenBank/DDBJ databases">
        <title>Genomic Encyclopedia of Type Strains, Phase IV (KMG-IV): sequencing the most valuable type-strain genomes for metagenomic binning, comparative biology and taxonomic classification.</title>
        <authorList>
            <person name="Goeker M."/>
        </authorList>
    </citation>
    <scope>NUCLEOTIDE SEQUENCE [LARGE SCALE GENOMIC DNA]</scope>
    <source>
        <strain evidence="1 2">DSM 105096</strain>
    </source>
</reference>